<gene>
    <name evidence="5" type="ORF">RAK27_15020</name>
</gene>
<feature type="transmembrane region" description="Helical" evidence="2">
    <location>
        <begin position="77"/>
        <end position="93"/>
    </location>
</feature>
<dbReference type="AlphaFoldDB" id="A0AAW9KD00"/>
<feature type="signal peptide" evidence="3">
    <location>
        <begin position="1"/>
        <end position="26"/>
    </location>
</feature>
<evidence type="ECO:0000259" key="4">
    <source>
        <dbReference type="Pfam" id="PF13731"/>
    </source>
</evidence>
<accession>A0AAW9KD00</accession>
<dbReference type="RefSeq" id="WP_187957689.1">
    <property type="nucleotide sequence ID" value="NZ_JAVBVO010000004.1"/>
</dbReference>
<feature type="chain" id="PRO_5043880618" evidence="3">
    <location>
        <begin position="27"/>
        <end position="325"/>
    </location>
</feature>
<comment type="caution">
    <text evidence="5">The sequence shown here is derived from an EMBL/GenBank/DDBJ whole genome shotgun (WGS) entry which is preliminary data.</text>
</comment>
<keyword evidence="2" id="KW-1133">Transmembrane helix</keyword>
<feature type="region of interest" description="Disordered" evidence="1">
    <location>
        <begin position="40"/>
        <end position="73"/>
    </location>
</feature>
<feature type="region of interest" description="Disordered" evidence="1">
    <location>
        <begin position="131"/>
        <end position="178"/>
    </location>
</feature>
<dbReference type="EMBL" id="JAVBVO010000004">
    <property type="protein sequence ID" value="MDZ5759973.1"/>
    <property type="molecule type" value="Genomic_DNA"/>
</dbReference>
<keyword evidence="2" id="KW-0812">Transmembrane</keyword>
<feature type="domain" description="WxL" evidence="4">
    <location>
        <begin position="142"/>
        <end position="324"/>
    </location>
</feature>
<dbReference type="Pfam" id="PF13731">
    <property type="entry name" value="WxL"/>
    <property type="match status" value="1"/>
</dbReference>
<dbReference type="Proteomes" id="UP001290462">
    <property type="component" value="Unassembled WGS sequence"/>
</dbReference>
<evidence type="ECO:0000256" key="3">
    <source>
        <dbReference type="SAM" id="SignalP"/>
    </source>
</evidence>
<keyword evidence="3" id="KW-0732">Signal</keyword>
<name>A0AAW9KD00_CARML</name>
<organism evidence="5 6">
    <name type="scientific">Carnobacterium maltaromaticum</name>
    <name type="common">Carnobacterium piscicola</name>
    <dbReference type="NCBI Taxonomy" id="2751"/>
    <lineage>
        <taxon>Bacteria</taxon>
        <taxon>Bacillati</taxon>
        <taxon>Bacillota</taxon>
        <taxon>Bacilli</taxon>
        <taxon>Lactobacillales</taxon>
        <taxon>Carnobacteriaceae</taxon>
        <taxon>Carnobacterium</taxon>
    </lineage>
</organism>
<proteinExistence type="predicted"/>
<evidence type="ECO:0000256" key="1">
    <source>
        <dbReference type="SAM" id="MobiDB-lite"/>
    </source>
</evidence>
<dbReference type="NCBIfam" id="TIGR01167">
    <property type="entry name" value="LPXTG_anchor"/>
    <property type="match status" value="1"/>
</dbReference>
<feature type="compositionally biased region" description="Polar residues" evidence="1">
    <location>
        <begin position="61"/>
        <end position="73"/>
    </location>
</feature>
<dbReference type="InterPro" id="IPR027994">
    <property type="entry name" value="WxL_dom"/>
</dbReference>
<evidence type="ECO:0000313" key="5">
    <source>
        <dbReference type="EMBL" id="MDZ5759973.1"/>
    </source>
</evidence>
<evidence type="ECO:0000313" key="6">
    <source>
        <dbReference type="Proteomes" id="UP001290462"/>
    </source>
</evidence>
<protein>
    <submittedName>
        <fullName evidence="5">WxL domain-containing protein</fullName>
    </submittedName>
</protein>
<evidence type="ECO:0000256" key="2">
    <source>
        <dbReference type="SAM" id="Phobius"/>
    </source>
</evidence>
<feature type="transmembrane region" description="Helical" evidence="2">
    <location>
        <begin position="105"/>
        <end position="124"/>
    </location>
</feature>
<sequence length="325" mass="34357">MKTIKHVLLWGVSLFCFFSFTVTSFANTATSQAGISFTEKEDMGAGNTSLPKNKDLPNTGVDRTSSKLPQTGETADGNLLITGLVFLGAAIAVEKLRTKRGGRKMKLKTMTMLGLIGSGMLLGASTSTAAPQDVVTGSEDGKGGTSHGYINLTPGDSDTGKTDPTDPTDPSGETGNEGILTIDHVVPLLFSSHKLEGKEQVYNSVVDRPNVQVTDKRGEEAGWNVQVSQTAFVDQTDATKTLKGAKLVLPVGTLKDVGNVSLAPELYAVEVNDAPATFMNAKTGSGAGTWTNFFDKDEIKLTVPAGNKKGEYMSTVTWTLMDAPK</sequence>
<keyword evidence="2" id="KW-0472">Membrane</keyword>
<reference evidence="5" key="1">
    <citation type="submission" date="2023-08" db="EMBL/GenBank/DDBJ databases">
        <title>Genomic characterization of piscicolin 126 produced by Carnobacterium maltaromaticum CM22 strain isolated from salmon (Salmo salar).</title>
        <authorList>
            <person name="Gonzalez-Gragera E."/>
            <person name="Garcia-Lopez J.D."/>
            <person name="Teso-Perez C."/>
            <person name="Gimenez-Hernandez I."/>
            <person name="Peralta-Sanchez J.M."/>
            <person name="Valdivia E."/>
            <person name="Montalban-Lopez M."/>
            <person name="Martin-Platero A.M."/>
            <person name="Banos A."/>
            <person name="Martinez-Bueno M."/>
        </authorList>
    </citation>
    <scope>NUCLEOTIDE SEQUENCE</scope>
    <source>
        <strain evidence="5">CM22</strain>
    </source>
</reference>